<dbReference type="EMBL" id="QJKJ01003581">
    <property type="protein sequence ID" value="RDX97714.1"/>
    <property type="molecule type" value="Genomic_DNA"/>
</dbReference>
<name>A0A371H4G1_MUCPR</name>
<dbReference type="Proteomes" id="UP000257109">
    <property type="component" value="Unassembled WGS sequence"/>
</dbReference>
<dbReference type="GO" id="GO:0000428">
    <property type="term" value="C:DNA-directed RNA polymerase complex"/>
    <property type="evidence" value="ECO:0007669"/>
    <property type="project" value="UniProtKB-KW"/>
</dbReference>
<feature type="non-terminal residue" evidence="2">
    <location>
        <position position="324"/>
    </location>
</feature>
<feature type="region of interest" description="Disordered" evidence="1">
    <location>
        <begin position="283"/>
        <end position="324"/>
    </location>
</feature>
<keyword evidence="3" id="KW-1185">Reference proteome</keyword>
<dbReference type="AlphaFoldDB" id="A0A371H4G1"/>
<feature type="region of interest" description="Disordered" evidence="1">
    <location>
        <begin position="173"/>
        <end position="196"/>
    </location>
</feature>
<feature type="compositionally biased region" description="Polar residues" evidence="1">
    <location>
        <begin position="298"/>
        <end position="308"/>
    </location>
</feature>
<protein>
    <submittedName>
        <fullName evidence="2">DNA-directed RNA polymerases IV and V subunit 2</fullName>
    </submittedName>
</protein>
<evidence type="ECO:0000313" key="2">
    <source>
        <dbReference type="EMBL" id="RDX97714.1"/>
    </source>
</evidence>
<sequence length="324" mass="36206">MQSRLPASKPSRNLYGVYSRWLVEPYCSSMSTASSAARSVLATTFDPSGNLDVALGLDPSKKGDSERYHSARHTRIQNMTYIPKIKIKARVQVYVPKKVRSDKFKTGSEESLDEETLKGGDEKLPWGGNPSESSWICARRKTSKNGECDFDHGEKTFIAEGTIIFEEATDYKGPRRGKRTKEAKEARNYETTQRRHQCKRGAFKGKTTNTFNEKQNDTTVAPYPRGASLPHATSHSPMACHPCLKVHPPHTRPFASKNHVTQVVPPPSKSVFHQDRYLQPGITPWSRLNPYQGGHFVNRSTSESTSSPQHDHPCQPESASPPAN</sequence>
<proteinExistence type="predicted"/>
<evidence type="ECO:0000313" key="3">
    <source>
        <dbReference type="Proteomes" id="UP000257109"/>
    </source>
</evidence>
<keyword evidence="2" id="KW-0240">DNA-directed RNA polymerase</keyword>
<organism evidence="2 3">
    <name type="scientific">Mucuna pruriens</name>
    <name type="common">Velvet bean</name>
    <name type="synonym">Dolichos pruriens</name>
    <dbReference type="NCBI Taxonomy" id="157652"/>
    <lineage>
        <taxon>Eukaryota</taxon>
        <taxon>Viridiplantae</taxon>
        <taxon>Streptophyta</taxon>
        <taxon>Embryophyta</taxon>
        <taxon>Tracheophyta</taxon>
        <taxon>Spermatophyta</taxon>
        <taxon>Magnoliopsida</taxon>
        <taxon>eudicotyledons</taxon>
        <taxon>Gunneridae</taxon>
        <taxon>Pentapetalae</taxon>
        <taxon>rosids</taxon>
        <taxon>fabids</taxon>
        <taxon>Fabales</taxon>
        <taxon>Fabaceae</taxon>
        <taxon>Papilionoideae</taxon>
        <taxon>50 kb inversion clade</taxon>
        <taxon>NPAAA clade</taxon>
        <taxon>indigoferoid/millettioid clade</taxon>
        <taxon>Phaseoleae</taxon>
        <taxon>Mucuna</taxon>
    </lineage>
</organism>
<feature type="region of interest" description="Disordered" evidence="1">
    <location>
        <begin position="104"/>
        <end position="130"/>
    </location>
</feature>
<reference evidence="2" key="1">
    <citation type="submission" date="2018-05" db="EMBL/GenBank/DDBJ databases">
        <title>Draft genome of Mucuna pruriens seed.</title>
        <authorList>
            <person name="Nnadi N.E."/>
            <person name="Vos R."/>
            <person name="Hasami M.H."/>
            <person name="Devisetty U.K."/>
            <person name="Aguiy J.C."/>
        </authorList>
    </citation>
    <scope>NUCLEOTIDE SEQUENCE [LARGE SCALE GENOMIC DNA]</scope>
    <source>
        <strain evidence="2">JCA_2017</strain>
    </source>
</reference>
<keyword evidence="2" id="KW-0804">Transcription</keyword>
<feature type="compositionally biased region" description="Basic and acidic residues" evidence="1">
    <location>
        <begin position="115"/>
        <end position="124"/>
    </location>
</feature>
<evidence type="ECO:0000256" key="1">
    <source>
        <dbReference type="SAM" id="MobiDB-lite"/>
    </source>
</evidence>
<gene>
    <name evidence="2" type="primary">NRPD2</name>
    <name evidence="2" type="ORF">CR513_19465</name>
</gene>
<dbReference type="STRING" id="157652.A0A371H4G1"/>
<accession>A0A371H4G1</accession>
<comment type="caution">
    <text evidence="2">The sequence shown here is derived from an EMBL/GenBank/DDBJ whole genome shotgun (WGS) entry which is preliminary data.</text>
</comment>